<sequence>MSKKVIIIGAGHGGIQVVASLREEGFDGEIVLIASEKEMPYQKPPLSKGYLQDKQSEEAILFRTATYYENNNIQLRLGEEVQQVKTTEKQVVTSSGETISFTHLILATGANNRKLVLNGTEAPNILYLRTLNDAQVIAQRLESSQHIAIIGGGFIGLELAALAAEKGKQVTVIEAQTRLMERVLPAVISTTFQQTHEHNGVRICLNSHIEQISSEGIQSKEGFVRADLILAGIGVIPGDSLAQEAGIVCENGVVVNEFQQTSVPYIYAIGDCANHYNVFARKNIRLESVQNAVDQAKVAVNHILEQPQAYRAVPWFWTNQYHLKLQMVGISADFDEYVLRGEKGSDKFSVYYFKNKQLIAVDSLNRAADHLNARKLITAGISPTKTQIEDLSFNLNDCLK</sequence>
<dbReference type="InterPro" id="IPR036188">
    <property type="entry name" value="FAD/NAD-bd_sf"/>
</dbReference>
<comment type="cofactor">
    <cofactor evidence="1">
        <name>FAD</name>
        <dbReference type="ChEBI" id="CHEBI:57692"/>
    </cofactor>
</comment>
<dbReference type="InterPro" id="IPR023753">
    <property type="entry name" value="FAD/NAD-binding_dom"/>
</dbReference>
<dbReference type="Gene3D" id="3.30.390.30">
    <property type="match status" value="1"/>
</dbReference>
<name>A0ABT6YQU4_9BACT</name>
<dbReference type="PANTHER" id="PTHR43557:SF2">
    <property type="entry name" value="RIESKE DOMAIN-CONTAINING PROTEIN-RELATED"/>
    <property type="match status" value="1"/>
</dbReference>
<dbReference type="InterPro" id="IPR016156">
    <property type="entry name" value="FAD/NAD-linked_Rdtase_dimer_sf"/>
</dbReference>
<evidence type="ECO:0000313" key="7">
    <source>
        <dbReference type="EMBL" id="MDI9865920.1"/>
    </source>
</evidence>
<dbReference type="RefSeq" id="WP_283370848.1">
    <property type="nucleotide sequence ID" value="NZ_JASHID010000012.1"/>
</dbReference>
<proteinExistence type="predicted"/>
<dbReference type="PRINTS" id="PR00411">
    <property type="entry name" value="PNDRDTASEI"/>
</dbReference>
<organism evidence="7 8">
    <name type="scientific">Flectobacillus longus</name>
    <dbReference type="NCBI Taxonomy" id="2984207"/>
    <lineage>
        <taxon>Bacteria</taxon>
        <taxon>Pseudomonadati</taxon>
        <taxon>Bacteroidota</taxon>
        <taxon>Cytophagia</taxon>
        <taxon>Cytophagales</taxon>
        <taxon>Flectobacillaceae</taxon>
        <taxon>Flectobacillus</taxon>
    </lineage>
</organism>
<dbReference type="Proteomes" id="UP001236569">
    <property type="component" value="Unassembled WGS sequence"/>
</dbReference>
<dbReference type="SUPFAM" id="SSF51905">
    <property type="entry name" value="FAD/NAD(P)-binding domain"/>
    <property type="match status" value="2"/>
</dbReference>
<dbReference type="PANTHER" id="PTHR43557">
    <property type="entry name" value="APOPTOSIS-INDUCING FACTOR 1"/>
    <property type="match status" value="1"/>
</dbReference>
<keyword evidence="3" id="KW-0274">FAD</keyword>
<gene>
    <name evidence="7" type="ORF">QM480_16370</name>
</gene>
<dbReference type="EMBL" id="JASHID010000012">
    <property type="protein sequence ID" value="MDI9865920.1"/>
    <property type="molecule type" value="Genomic_DNA"/>
</dbReference>
<feature type="domain" description="FAD/NAD(P)-binding" evidence="5">
    <location>
        <begin position="3"/>
        <end position="296"/>
    </location>
</feature>
<evidence type="ECO:0000256" key="3">
    <source>
        <dbReference type="ARBA" id="ARBA00022827"/>
    </source>
</evidence>
<feature type="domain" description="Reductase C-terminal" evidence="6">
    <location>
        <begin position="315"/>
        <end position="398"/>
    </location>
</feature>
<dbReference type="InterPro" id="IPR028202">
    <property type="entry name" value="Reductase_C"/>
</dbReference>
<evidence type="ECO:0000256" key="2">
    <source>
        <dbReference type="ARBA" id="ARBA00022630"/>
    </source>
</evidence>
<dbReference type="Pfam" id="PF07992">
    <property type="entry name" value="Pyr_redox_2"/>
    <property type="match status" value="1"/>
</dbReference>
<evidence type="ECO:0000256" key="1">
    <source>
        <dbReference type="ARBA" id="ARBA00001974"/>
    </source>
</evidence>
<dbReference type="Pfam" id="PF14759">
    <property type="entry name" value="Reductase_C"/>
    <property type="match status" value="1"/>
</dbReference>
<dbReference type="InterPro" id="IPR050446">
    <property type="entry name" value="FAD-oxidoreductase/Apoptosis"/>
</dbReference>
<dbReference type="PRINTS" id="PR00368">
    <property type="entry name" value="FADPNR"/>
</dbReference>
<reference evidence="7 8" key="1">
    <citation type="submission" date="2023-05" db="EMBL/GenBank/DDBJ databases">
        <title>Novel species of genus Flectobacillus isolated from stream in China.</title>
        <authorList>
            <person name="Lu H."/>
        </authorList>
    </citation>
    <scope>NUCLEOTIDE SEQUENCE [LARGE SCALE GENOMIC DNA]</scope>
    <source>
        <strain evidence="7 8">DC10W</strain>
    </source>
</reference>
<keyword evidence="2" id="KW-0285">Flavoprotein</keyword>
<dbReference type="Gene3D" id="3.50.50.60">
    <property type="entry name" value="FAD/NAD(P)-binding domain"/>
    <property type="match status" value="2"/>
</dbReference>
<comment type="caution">
    <text evidence="7">The sequence shown here is derived from an EMBL/GenBank/DDBJ whole genome shotgun (WGS) entry which is preliminary data.</text>
</comment>
<dbReference type="SUPFAM" id="SSF55424">
    <property type="entry name" value="FAD/NAD-linked reductases, dimerisation (C-terminal) domain"/>
    <property type="match status" value="1"/>
</dbReference>
<evidence type="ECO:0000259" key="5">
    <source>
        <dbReference type="Pfam" id="PF07992"/>
    </source>
</evidence>
<keyword evidence="4" id="KW-0560">Oxidoreductase</keyword>
<evidence type="ECO:0000313" key="8">
    <source>
        <dbReference type="Proteomes" id="UP001236569"/>
    </source>
</evidence>
<keyword evidence="8" id="KW-1185">Reference proteome</keyword>
<evidence type="ECO:0000256" key="4">
    <source>
        <dbReference type="ARBA" id="ARBA00023002"/>
    </source>
</evidence>
<protein>
    <submittedName>
        <fullName evidence="7">FAD-dependent oxidoreductase</fullName>
    </submittedName>
</protein>
<accession>A0ABT6YQU4</accession>
<evidence type="ECO:0000259" key="6">
    <source>
        <dbReference type="Pfam" id="PF14759"/>
    </source>
</evidence>